<sequence length="88" mass="10214">MADELERRWLYEIESSFVPLDRTLAELLGKFTHTPAILIDEIGNVMASNALANELFAEFTIRDNVSRMVFLDAAARRSHHHSRIRRPY</sequence>
<feature type="domain" description="MmyB-like transcription regulator ligand binding" evidence="1">
    <location>
        <begin position="21"/>
        <end position="81"/>
    </location>
</feature>
<dbReference type="Proteomes" id="UP000035722">
    <property type="component" value="Unassembled WGS sequence"/>
</dbReference>
<reference evidence="3" key="1">
    <citation type="journal article" date="2014" name="Genome Announc.">
        <title>Genome Sequence of Arthrobacter siccitolerans 4J27, a Xeroprotectant-Producing Desiccation-Tolerant Microorganism.</title>
        <authorList>
            <person name="Manzanera M."/>
            <person name="Santa-Cruz-Calvo L."/>
            <person name="Vilchez J.I."/>
            <person name="Garcia-Fontana C."/>
            <person name="Silva-Castro G.A."/>
            <person name="Calvo C."/>
            <person name="Gonzalez-Lopez J."/>
        </authorList>
    </citation>
    <scope>NUCLEOTIDE SEQUENCE [LARGE SCALE GENOMIC DNA]</scope>
    <source>
        <strain evidence="3">4J27</strain>
    </source>
</reference>
<dbReference type="Pfam" id="PF17765">
    <property type="entry name" value="MLTR_LBD"/>
    <property type="match status" value="1"/>
</dbReference>
<dbReference type="Gene3D" id="3.30.450.180">
    <property type="match status" value="1"/>
</dbReference>
<dbReference type="AlphaFoldDB" id="A0A024H342"/>
<name>A0A024H342_9MICC</name>
<dbReference type="STRING" id="861266.ARTSIC4J27_2106"/>
<keyword evidence="3" id="KW-1185">Reference proteome</keyword>
<organism evidence="2 3">
    <name type="scientific">Pseudarthrobacter siccitolerans</name>
    <dbReference type="NCBI Taxonomy" id="861266"/>
    <lineage>
        <taxon>Bacteria</taxon>
        <taxon>Bacillati</taxon>
        <taxon>Actinomycetota</taxon>
        <taxon>Actinomycetes</taxon>
        <taxon>Micrococcales</taxon>
        <taxon>Micrococcaceae</taxon>
        <taxon>Pseudarthrobacter</taxon>
    </lineage>
</organism>
<accession>A0A024H342</accession>
<comment type="caution">
    <text evidence="2">The sequence shown here is derived from an EMBL/GenBank/DDBJ whole genome shotgun (WGS) entry which is preliminary data.</text>
</comment>
<dbReference type="EMBL" id="CAQI01000042">
    <property type="protein sequence ID" value="CCQ46146.1"/>
    <property type="molecule type" value="Genomic_DNA"/>
</dbReference>
<protein>
    <recommendedName>
        <fullName evidence="1">MmyB-like transcription regulator ligand binding domain-containing protein</fullName>
    </recommendedName>
</protein>
<dbReference type="RefSeq" id="WP_152683836.1">
    <property type="nucleotide sequence ID" value="NZ_CAQI01000042.1"/>
</dbReference>
<evidence type="ECO:0000259" key="1">
    <source>
        <dbReference type="Pfam" id="PF17765"/>
    </source>
</evidence>
<evidence type="ECO:0000313" key="2">
    <source>
        <dbReference type="EMBL" id="CCQ46146.1"/>
    </source>
</evidence>
<gene>
    <name evidence="2" type="ORF">ARTSIC4J27_2106</name>
</gene>
<evidence type="ECO:0000313" key="3">
    <source>
        <dbReference type="Proteomes" id="UP000035722"/>
    </source>
</evidence>
<dbReference type="OrthoDB" id="3518652at2"/>
<proteinExistence type="predicted"/>
<dbReference type="InterPro" id="IPR041413">
    <property type="entry name" value="MLTR_LBD"/>
</dbReference>